<keyword evidence="6" id="KW-0084">Basement membrane</keyword>
<organism evidence="18 19">
    <name type="scientific">Phrynocephalus forsythii</name>
    <dbReference type="NCBI Taxonomy" id="171643"/>
    <lineage>
        <taxon>Eukaryota</taxon>
        <taxon>Metazoa</taxon>
        <taxon>Chordata</taxon>
        <taxon>Craniata</taxon>
        <taxon>Vertebrata</taxon>
        <taxon>Euteleostomi</taxon>
        <taxon>Lepidosauria</taxon>
        <taxon>Squamata</taxon>
        <taxon>Bifurcata</taxon>
        <taxon>Unidentata</taxon>
        <taxon>Episquamata</taxon>
        <taxon>Toxicofera</taxon>
        <taxon>Iguania</taxon>
        <taxon>Acrodonta</taxon>
        <taxon>Agamidae</taxon>
        <taxon>Agaminae</taxon>
        <taxon>Phrynocephalus</taxon>
    </lineage>
</organism>
<dbReference type="FunFam" id="2.10.25.10:FF:000280">
    <property type="entry name" value="Laminin subunit beta 4"/>
    <property type="match status" value="1"/>
</dbReference>
<accession>A0A9Q0XVH2</accession>
<comment type="caution">
    <text evidence="12">Lacks conserved residue(s) required for the propagation of feature annotation.</text>
</comment>
<dbReference type="OrthoDB" id="5985440at2759"/>
<evidence type="ECO:0000256" key="10">
    <source>
        <dbReference type="ARBA" id="ARBA00023180"/>
    </source>
</evidence>
<dbReference type="PROSITE" id="PS51117">
    <property type="entry name" value="LAMININ_NTER"/>
    <property type="match status" value="1"/>
</dbReference>
<evidence type="ECO:0000256" key="6">
    <source>
        <dbReference type="ARBA" id="ARBA00022869"/>
    </source>
</evidence>
<feature type="disulfide bond" evidence="12">
    <location>
        <begin position="570"/>
        <end position="579"/>
    </location>
</feature>
<evidence type="ECO:0000256" key="7">
    <source>
        <dbReference type="ARBA" id="ARBA00022889"/>
    </source>
</evidence>
<dbReference type="FunFam" id="2.170.300.10:FF:000004">
    <property type="entry name" value="Laminin subunit beta 1"/>
    <property type="match status" value="1"/>
</dbReference>
<evidence type="ECO:0000259" key="17">
    <source>
        <dbReference type="PROSITE" id="PS51117"/>
    </source>
</evidence>
<dbReference type="PANTHER" id="PTHR10574:SF279">
    <property type="entry name" value="LAMININ SUBUNIT BETA 4"/>
    <property type="match status" value="1"/>
</dbReference>
<keyword evidence="11 12" id="KW-0424">Laminin EGF-like domain</keyword>
<keyword evidence="4" id="KW-0732">Signal</keyword>
<dbReference type="GO" id="GO:0070831">
    <property type="term" value="P:basement membrane assembly"/>
    <property type="evidence" value="ECO:0007669"/>
    <property type="project" value="TreeGrafter"/>
</dbReference>
<feature type="disulfide bond" evidence="12">
    <location>
        <begin position="1305"/>
        <end position="1317"/>
    </location>
</feature>
<evidence type="ECO:0000259" key="16">
    <source>
        <dbReference type="PROSITE" id="PS51116"/>
    </source>
</evidence>
<feature type="disulfide bond" evidence="12">
    <location>
        <begin position="622"/>
        <end position="631"/>
    </location>
</feature>
<evidence type="ECO:0000259" key="15">
    <source>
        <dbReference type="PROSITE" id="PS50027"/>
    </source>
</evidence>
<evidence type="ECO:0000313" key="19">
    <source>
        <dbReference type="Proteomes" id="UP001142489"/>
    </source>
</evidence>
<dbReference type="InterPro" id="IPR013015">
    <property type="entry name" value="Laminin_IV_B"/>
</dbReference>
<dbReference type="EMBL" id="JAPFRF010000006">
    <property type="protein sequence ID" value="KAJ7329595.1"/>
    <property type="molecule type" value="Genomic_DNA"/>
</dbReference>
<dbReference type="FunFam" id="2.60.120.260:FF:000010">
    <property type="entry name" value="Laminin subunit beta 1"/>
    <property type="match status" value="1"/>
</dbReference>
<evidence type="ECO:0000256" key="9">
    <source>
        <dbReference type="ARBA" id="ARBA00023157"/>
    </source>
</evidence>
<evidence type="ECO:0000256" key="5">
    <source>
        <dbReference type="ARBA" id="ARBA00022737"/>
    </source>
</evidence>
<dbReference type="GO" id="GO:0009888">
    <property type="term" value="P:tissue development"/>
    <property type="evidence" value="ECO:0007669"/>
    <property type="project" value="TreeGrafter"/>
</dbReference>
<dbReference type="Gene3D" id="2.10.25.10">
    <property type="entry name" value="Laminin"/>
    <property type="match status" value="10"/>
</dbReference>
<feature type="domain" description="Laminin EGF-like" evidence="15">
    <location>
        <begin position="1003"/>
        <end position="1048"/>
    </location>
</feature>
<dbReference type="FunFam" id="2.10.25.10:FF:000011">
    <property type="entry name" value="Cadherin EGF LAG seven-pass G-type receptor"/>
    <property type="match status" value="1"/>
</dbReference>
<evidence type="ECO:0000256" key="12">
    <source>
        <dbReference type="PROSITE-ProRule" id="PRU00460"/>
    </source>
</evidence>
<dbReference type="InterPro" id="IPR056863">
    <property type="entry name" value="LMN_ATRN_NET-like_EGF"/>
</dbReference>
<dbReference type="SMART" id="SM00136">
    <property type="entry name" value="LamNT"/>
    <property type="match status" value="1"/>
</dbReference>
<feature type="disulfide bond" evidence="12">
    <location>
        <begin position="1024"/>
        <end position="1033"/>
    </location>
</feature>
<dbReference type="InterPro" id="IPR002049">
    <property type="entry name" value="LE_dom"/>
</dbReference>
<dbReference type="FunFam" id="2.10.25.10:FF:000130">
    <property type="entry name" value="Laminin subunit beta 1"/>
    <property type="match status" value="1"/>
</dbReference>
<evidence type="ECO:0000256" key="14">
    <source>
        <dbReference type="SAM" id="MobiDB-lite"/>
    </source>
</evidence>
<dbReference type="InterPro" id="IPR008211">
    <property type="entry name" value="Laminin_N"/>
</dbReference>
<feature type="domain" description="Laminin EGF-like" evidence="15">
    <location>
        <begin position="540"/>
        <end position="599"/>
    </location>
</feature>
<feature type="disulfide bond" evidence="12">
    <location>
        <begin position="1307"/>
        <end position="1324"/>
    </location>
</feature>
<feature type="coiled-coil region" evidence="13">
    <location>
        <begin position="1616"/>
        <end position="1782"/>
    </location>
</feature>
<dbReference type="Pfam" id="PF00053">
    <property type="entry name" value="EGF_laminin"/>
    <property type="match status" value="11"/>
</dbReference>
<keyword evidence="19" id="KW-1185">Reference proteome</keyword>
<dbReference type="GO" id="GO:0009887">
    <property type="term" value="P:animal organ morphogenesis"/>
    <property type="evidence" value="ECO:0007669"/>
    <property type="project" value="TreeGrafter"/>
</dbReference>
<dbReference type="InterPro" id="IPR000742">
    <property type="entry name" value="EGF"/>
</dbReference>
<dbReference type="InterPro" id="IPR050440">
    <property type="entry name" value="Laminin/Netrin_ECM"/>
</dbReference>
<feature type="disulfide bond" evidence="12">
    <location>
        <begin position="1229"/>
        <end position="1238"/>
    </location>
</feature>
<dbReference type="PROSITE" id="PS01248">
    <property type="entry name" value="EGF_LAM_1"/>
    <property type="match status" value="5"/>
</dbReference>
<dbReference type="Pfam" id="PF24999">
    <property type="entry name" value="LAMB4"/>
    <property type="match status" value="1"/>
</dbReference>
<dbReference type="InterPro" id="IPR056860">
    <property type="entry name" value="LAMB4_dom"/>
</dbReference>
<keyword evidence="8 13" id="KW-0175">Coiled coil</keyword>
<keyword evidence="10" id="KW-0325">Glycoprotein</keyword>
<feature type="domain" description="Laminin N-terminal" evidence="17">
    <location>
        <begin position="170"/>
        <end position="409"/>
    </location>
</feature>
<feature type="disulfide bond" evidence="12">
    <location>
        <begin position="976"/>
        <end position="985"/>
    </location>
</feature>
<dbReference type="FunFam" id="2.170.300.10:FF:000001">
    <property type="entry name" value="Laminin subunit beta-1"/>
    <property type="match status" value="1"/>
</dbReference>
<dbReference type="Pfam" id="PF21199">
    <property type="entry name" value="LAMININ_IV_B"/>
    <property type="match status" value="1"/>
</dbReference>
<dbReference type="FunFam" id="2.10.25.10:FF:000209">
    <property type="entry name" value="Laminin subunit alpha 5"/>
    <property type="match status" value="1"/>
</dbReference>
<feature type="disulfide bond" evidence="12">
    <location>
        <begin position="1003"/>
        <end position="1015"/>
    </location>
</feature>
<feature type="domain" description="Laminin IV type B" evidence="16">
    <location>
        <begin position="690"/>
        <end position="949"/>
    </location>
</feature>
<keyword evidence="7" id="KW-0130">Cell adhesion</keyword>
<comment type="subcellular location">
    <subcellularLocation>
        <location evidence="1">Secreted</location>
        <location evidence="1">Extracellular space</location>
        <location evidence="1">Extracellular matrix</location>
        <location evidence="1">Basement membrane</location>
    </subcellularLocation>
</comment>
<feature type="disulfide bond" evidence="12">
    <location>
        <begin position="1338"/>
        <end position="1352"/>
    </location>
</feature>
<gene>
    <name evidence="18" type="ORF">JRQ81_015769</name>
</gene>
<dbReference type="SMART" id="SM00180">
    <property type="entry name" value="EGF_Lam"/>
    <property type="match status" value="13"/>
</dbReference>
<evidence type="ECO:0000313" key="18">
    <source>
        <dbReference type="EMBL" id="KAJ7329595.1"/>
    </source>
</evidence>
<feature type="region of interest" description="Disordered" evidence="14">
    <location>
        <begin position="1"/>
        <end position="124"/>
    </location>
</feature>
<feature type="compositionally biased region" description="Pro residues" evidence="14">
    <location>
        <begin position="29"/>
        <end position="44"/>
    </location>
</feature>
<dbReference type="FunFam" id="2.10.25.10:FF:000138">
    <property type="entry name" value="Laminin subunit beta 1"/>
    <property type="match status" value="1"/>
</dbReference>
<dbReference type="FunFam" id="2.10.25.10:FF:000135">
    <property type="entry name" value="Laminin subunit beta 4"/>
    <property type="match status" value="2"/>
</dbReference>
<keyword evidence="5" id="KW-0677">Repeat</keyword>
<feature type="domain" description="Laminin EGF-like" evidence="15">
    <location>
        <begin position="477"/>
        <end position="539"/>
    </location>
</feature>
<dbReference type="Pfam" id="PF00055">
    <property type="entry name" value="Laminin_N"/>
    <property type="match status" value="1"/>
</dbReference>
<dbReference type="GO" id="GO:0043256">
    <property type="term" value="C:laminin complex"/>
    <property type="evidence" value="ECO:0007669"/>
    <property type="project" value="TreeGrafter"/>
</dbReference>
<proteinExistence type="predicted"/>
<protein>
    <recommendedName>
        <fullName evidence="20">Laminin subunit beta 4</fullName>
    </recommendedName>
</protein>
<dbReference type="PROSITE" id="PS50027">
    <property type="entry name" value="EGF_LAM_2"/>
    <property type="match status" value="7"/>
</dbReference>
<dbReference type="CDD" id="cd00055">
    <property type="entry name" value="EGF_Lam"/>
    <property type="match status" value="13"/>
</dbReference>
<feature type="disulfide bond" evidence="12">
    <location>
        <begin position="955"/>
        <end position="967"/>
    </location>
</feature>
<sequence length="1788" mass="198764">MRDPGRRRTKRIGGGGDKAKGISQHALPPSLPRPPRSPSPPHGPPLRRGQQPDRSSSPPLAGMGAKKRPRKAAAPQKKSPEREGRGKSAGGHPDQLQRRSRHHRPPPPPPVSRKRERAEEKRKGIGIASTTKAWAKVTASTRHVNMGFLLVVLVKLILLTDFLQGQNSCDNKSCYPSIGDLLVGRSERLTASSTCGLSGPQKYCIIGYLEDEQKCFTCDSRYPYHPVFQANSHLIENVITVLENDKKKWWQSDNGVDQVSIRLDLENKFQFSHLILTFKTFRPAAMLVERSADYGQTWKVFRYFAQDCAASFPGIPSSPAGKVGDVVCDSRYSDVEPSTEGEVVFKALDPSFDIEDPYAPHIQELITFTNLRINFTKLHTLGDTLFGQKGQNSLEKYYYALYEMVVRGSCFCNGHASYCGPVPNLRGDVFYEPGMVHGNCLCEHNTEGFSCERCRSFYNDAPWRPAEGSQENACQKCECNGHSESCHFDMAVYLSNNRLSGGVCEDCQHNTMGQHCDQCQSFYYQDPQRTISDPRACVPCECDPAGSLYNGLCESHTDPVRGTIAGQCHCKDNVEGVHCDKCKPNYYGMSESDPLGCQPCNCDPSGSLAFSVCDPVSGACLCQQFATGQHCERCPQGYWGLGSNLYGCSPCDCDTGGAHNNLCAPTNGQCDCLPNIEGRQCTEPAAGYFFLPLDYYIYEAEDSTPLPGTSHLVQSTVMPPCDIYFQQKGYDDFIVENGKIILNRKKKRGIKKATVGQLFDRHSALNIVIRESVPGKPVTWSGPGFVRVQSGAGLRFTISNIPFQMDFNIIVRYEPEFVEDWTANVVIKPSGTAQSEHCGSDAALQEAHSLPLPSTARMELLPTPVCLEPGREYYVDVHFFASGPKPQSTILIDSLGLIPRIGSVESLCDKNDLEEYQQYHCIEIASEIGPHILPDACARLIGSMSARIHNGAVSCRCHPQGSVNSSCEKLGGQCQCKSNVIGRCCDRCAAGSYSFGSQGCLSCGCHPQGSVSTLCDQVTGQCSCRPDVDGQQCHRCLAGYFGFPHCRPCRCNGFAELCDPETGECINCRGCKDGYYGNPLKREPCHPCMCPDAPTSSRYFAHSCHEDPWTQQLVCRCFVGYSGDQCDECSSGFYGNPKVAAGQCLPCSCNNNIDTEDPDSCDTDTGECLKCLYNTYGPSCEFCKLGYFGSALLRTCRQCNCNRLGVNPAECPSGDGLCMCDQTTGACPCLPHVMGSACDQCSPGYWNMVQGIGFKLKGIRRLSINEGLLLQLTGQCPCKLGYTGRKCDICQENHFGDPQIHYTLCQCNQRGTRKPECDKDTGVCNCRIGVTGRSCDQCARGYSQDFPSCPRCHVCFDQWDILITILTQKIQKLMRFAATHGEKKAMPGCDIDFRGHEDMISQIETILRSPILSSEILLDLKKDHDHIRQKVSQMYRQPDVLDQFPVLSSVIEDISKEADHLLGTLQNRTELHDRMNYRHLQDLLNKIRSYYQMMLSAGERINGTKTIITYGAKTRRLIVAMLEDLTPKEIVSLDQLKMFRTSDIQNLNEKLSHNMWEMACQLNTLLISTLKLPRLHGLHIIGKKGRNTSKALLKPDELLNNLDGVEKIQGQTREDFAKLNEKTEEARTKILQTRNQTNRTDADLQNFSEKQSEMEEEIITLKTKMQMNRNQTTNASSEAGKAQDQAMAANKDFADLKREYASLQDKLKTKGLSLETLEKLKWLKTEAEELIQETEEKTKRIADLEKKIQDLNQIKQDKAGQLKQLEDQVIAIKNEITEQANKYATCKS</sequence>
<dbReference type="FunFam" id="2.10.25.10:FF:000101">
    <property type="entry name" value="Laminin subunit beta 1"/>
    <property type="match status" value="1"/>
</dbReference>
<evidence type="ECO:0000256" key="3">
    <source>
        <dbReference type="ARBA" id="ARBA00022530"/>
    </source>
</evidence>
<evidence type="ECO:0008006" key="20">
    <source>
        <dbReference type="Google" id="ProtNLM"/>
    </source>
</evidence>
<dbReference type="Gene3D" id="2.60.120.260">
    <property type="entry name" value="Galactose-binding domain-like"/>
    <property type="match status" value="1"/>
</dbReference>
<feature type="domain" description="Laminin EGF-like" evidence="15">
    <location>
        <begin position="955"/>
        <end position="1002"/>
    </location>
</feature>
<feature type="disulfide bond" evidence="12">
    <location>
        <begin position="634"/>
        <end position="648"/>
    </location>
</feature>
<dbReference type="FunFam" id="2.10.25.10:FF:000084">
    <property type="entry name" value="Laminin subunit alpha 3"/>
    <property type="match status" value="1"/>
</dbReference>
<dbReference type="PRINTS" id="PR00011">
    <property type="entry name" value="EGFLAMININ"/>
</dbReference>
<dbReference type="GO" id="GO:0007411">
    <property type="term" value="P:axon guidance"/>
    <property type="evidence" value="ECO:0007669"/>
    <property type="project" value="TreeGrafter"/>
</dbReference>
<dbReference type="CDD" id="cd22301">
    <property type="entry name" value="cc_LAMB4_C"/>
    <property type="match status" value="1"/>
</dbReference>
<dbReference type="SUPFAM" id="SSF57196">
    <property type="entry name" value="EGF/Laminin"/>
    <property type="match status" value="11"/>
</dbReference>
<dbReference type="GO" id="GO:0034446">
    <property type="term" value="P:substrate adhesion-dependent cell spreading"/>
    <property type="evidence" value="ECO:0007669"/>
    <property type="project" value="TreeGrafter"/>
</dbReference>
<reference evidence="18" key="1">
    <citation type="journal article" date="2023" name="DNA Res.">
        <title>Chromosome-level genome assembly of Phrynocephalus forsythii using third-generation DNA sequencing and Hi-C analysis.</title>
        <authorList>
            <person name="Qi Y."/>
            <person name="Zhao W."/>
            <person name="Zhao Y."/>
            <person name="Niu C."/>
            <person name="Cao S."/>
            <person name="Zhang Y."/>
        </authorList>
    </citation>
    <scope>NUCLEOTIDE SEQUENCE</scope>
    <source>
        <tissue evidence="18">Muscle</tissue>
    </source>
</reference>
<dbReference type="GO" id="GO:0016477">
    <property type="term" value="P:cell migration"/>
    <property type="evidence" value="ECO:0007669"/>
    <property type="project" value="TreeGrafter"/>
</dbReference>
<evidence type="ECO:0000256" key="1">
    <source>
        <dbReference type="ARBA" id="ARBA00004302"/>
    </source>
</evidence>
<dbReference type="PANTHER" id="PTHR10574">
    <property type="entry name" value="NETRIN/LAMININ-RELATED"/>
    <property type="match status" value="1"/>
</dbReference>
<feature type="disulfide bond" evidence="12">
    <location>
        <begin position="957"/>
        <end position="974"/>
    </location>
</feature>
<dbReference type="PROSITE" id="PS51116">
    <property type="entry name" value="LAMININ_IVB"/>
    <property type="match status" value="1"/>
</dbReference>
<keyword evidence="9 12" id="KW-1015">Disulfide bond</keyword>
<evidence type="ECO:0000256" key="8">
    <source>
        <dbReference type="ARBA" id="ARBA00023054"/>
    </source>
</evidence>
<dbReference type="Gene3D" id="2.170.300.10">
    <property type="entry name" value="Tie2 ligand-binding domain superfamily"/>
    <property type="match status" value="1"/>
</dbReference>
<keyword evidence="3" id="KW-0272">Extracellular matrix</keyword>
<evidence type="ECO:0000256" key="2">
    <source>
        <dbReference type="ARBA" id="ARBA00022525"/>
    </source>
</evidence>
<feature type="disulfide bond" evidence="12">
    <location>
        <begin position="1005"/>
        <end position="1022"/>
    </location>
</feature>
<evidence type="ECO:0000256" key="13">
    <source>
        <dbReference type="SAM" id="Coils"/>
    </source>
</evidence>
<keyword evidence="2" id="KW-0964">Secreted</keyword>
<dbReference type="SMART" id="SM00181">
    <property type="entry name" value="EGF"/>
    <property type="match status" value="5"/>
</dbReference>
<feature type="disulfide bond" evidence="12">
    <location>
        <begin position="1326"/>
        <end position="1335"/>
    </location>
</feature>
<feature type="domain" description="Laminin EGF-like" evidence="15">
    <location>
        <begin position="1199"/>
        <end position="1260"/>
    </location>
</feature>
<feature type="domain" description="Laminin EGF-like" evidence="15">
    <location>
        <begin position="600"/>
        <end position="650"/>
    </location>
</feature>
<evidence type="ECO:0000256" key="11">
    <source>
        <dbReference type="ARBA" id="ARBA00023292"/>
    </source>
</evidence>
<name>A0A9Q0XVH2_9SAUR</name>
<dbReference type="Proteomes" id="UP001142489">
    <property type="component" value="Unassembled WGS sequence"/>
</dbReference>
<dbReference type="Pfam" id="PF24973">
    <property type="entry name" value="EGF_LMN_ATRN"/>
    <property type="match status" value="1"/>
</dbReference>
<feature type="disulfide bond" evidence="12">
    <location>
        <begin position="507"/>
        <end position="516"/>
    </location>
</feature>
<comment type="caution">
    <text evidence="18">The sequence shown here is derived from an EMBL/GenBank/DDBJ whole genome shotgun (WGS) entry which is preliminary data.</text>
</comment>
<evidence type="ECO:0000256" key="4">
    <source>
        <dbReference type="ARBA" id="ARBA00022729"/>
    </source>
</evidence>
<feature type="domain" description="Laminin EGF-like" evidence="15">
    <location>
        <begin position="1305"/>
        <end position="1354"/>
    </location>
</feature>